<reference evidence="1 2" key="1">
    <citation type="submission" date="2016-01" db="EMBL/GenBank/DDBJ databases">
        <title>Genome Sequences of Twelve Sporeforming Bacillus Species Isolated from Foods.</title>
        <authorList>
            <person name="Berendsen E.M."/>
            <person name="Wells-Bennik M.H."/>
            <person name="Krawcyk A.O."/>
            <person name="De Jong A."/>
            <person name="Holsappel S."/>
            <person name="Eijlander R.T."/>
            <person name="Kuipers O.P."/>
        </authorList>
    </citation>
    <scope>NUCLEOTIDE SEQUENCE [LARGE SCALE GENOMIC DNA]</scope>
    <source>
        <strain evidence="1 2">B4099</strain>
    </source>
</reference>
<evidence type="ECO:0000313" key="2">
    <source>
        <dbReference type="Proteomes" id="UP000075304"/>
    </source>
</evidence>
<dbReference type="AlphaFoldDB" id="A0A150K6P4"/>
<comment type="caution">
    <text evidence="1">The sequence shown here is derived from an EMBL/GenBank/DDBJ whole genome shotgun (WGS) entry which is preliminary data.</text>
</comment>
<organism evidence="1 2">
    <name type="scientific">Heyndrickxia coagulans</name>
    <name type="common">Weizmannia coagulans</name>
    <dbReference type="NCBI Taxonomy" id="1398"/>
    <lineage>
        <taxon>Bacteria</taxon>
        <taxon>Bacillati</taxon>
        <taxon>Bacillota</taxon>
        <taxon>Bacilli</taxon>
        <taxon>Bacillales</taxon>
        <taxon>Bacillaceae</taxon>
        <taxon>Heyndrickxia</taxon>
    </lineage>
</organism>
<dbReference type="Proteomes" id="UP000075304">
    <property type="component" value="Unassembled WGS sequence"/>
</dbReference>
<dbReference type="EMBL" id="LQYI01000093">
    <property type="protein sequence ID" value="KYC65096.1"/>
    <property type="molecule type" value="Genomic_DNA"/>
</dbReference>
<proteinExistence type="predicted"/>
<name>A0A150K6P4_HEYCO</name>
<sequence>MLRKKERKTGGKIKTGGLSIGPPFFVDDVHKPFNASIDNIL</sequence>
<evidence type="ECO:0000313" key="1">
    <source>
        <dbReference type="EMBL" id="KYC65096.1"/>
    </source>
</evidence>
<gene>
    <name evidence="1" type="ORF">B4099_2219</name>
</gene>
<protein>
    <submittedName>
        <fullName evidence="1">Uncharacterized protein</fullName>
    </submittedName>
</protein>
<accession>A0A150K6P4</accession>